<keyword evidence="2" id="KW-1185">Reference proteome</keyword>
<gene>
    <name evidence="1" type="ORF">AQUCO_12300010v1</name>
</gene>
<dbReference type="InParanoid" id="A0A2G5C1Q0"/>
<dbReference type="Proteomes" id="UP000230069">
    <property type="component" value="Unassembled WGS sequence"/>
</dbReference>
<evidence type="ECO:0000313" key="2">
    <source>
        <dbReference type="Proteomes" id="UP000230069"/>
    </source>
</evidence>
<dbReference type="AlphaFoldDB" id="A0A2G5C1Q0"/>
<protein>
    <submittedName>
        <fullName evidence="1">Uncharacterized protein</fullName>
    </submittedName>
</protein>
<proteinExistence type="predicted"/>
<reference evidence="1 2" key="1">
    <citation type="submission" date="2017-09" db="EMBL/GenBank/DDBJ databases">
        <title>WGS assembly of Aquilegia coerulea Goldsmith.</title>
        <authorList>
            <person name="Hodges S."/>
            <person name="Kramer E."/>
            <person name="Nordborg M."/>
            <person name="Tomkins J."/>
            <person name="Borevitz J."/>
            <person name="Derieg N."/>
            <person name="Yan J."/>
            <person name="Mihaltcheva S."/>
            <person name="Hayes R.D."/>
            <person name="Rokhsar D."/>
        </authorList>
    </citation>
    <scope>NUCLEOTIDE SEQUENCE [LARGE SCALE GENOMIC DNA]</scope>
    <source>
        <strain evidence="2">cv. Goldsmith</strain>
    </source>
</reference>
<accession>A0A2G5C1Q0</accession>
<dbReference type="EMBL" id="KZ305139">
    <property type="protein sequence ID" value="PIA25175.1"/>
    <property type="molecule type" value="Genomic_DNA"/>
</dbReference>
<sequence>MQKSEQLKCYLCCCKEIFDLFQIFHNILTNKNEYRFLLKPLVISRFTSVDVVQTFEKSLEDKFHEDPHVNVRVLGSLRPCGGGKLPQVLADLVVRIL</sequence>
<organism evidence="1 2">
    <name type="scientific">Aquilegia coerulea</name>
    <name type="common">Rocky mountain columbine</name>
    <dbReference type="NCBI Taxonomy" id="218851"/>
    <lineage>
        <taxon>Eukaryota</taxon>
        <taxon>Viridiplantae</taxon>
        <taxon>Streptophyta</taxon>
        <taxon>Embryophyta</taxon>
        <taxon>Tracheophyta</taxon>
        <taxon>Spermatophyta</taxon>
        <taxon>Magnoliopsida</taxon>
        <taxon>Ranunculales</taxon>
        <taxon>Ranunculaceae</taxon>
        <taxon>Thalictroideae</taxon>
        <taxon>Aquilegia</taxon>
    </lineage>
</organism>
<evidence type="ECO:0000313" key="1">
    <source>
        <dbReference type="EMBL" id="PIA25175.1"/>
    </source>
</evidence>
<name>A0A2G5C1Q0_AQUCA</name>